<evidence type="ECO:0000256" key="1">
    <source>
        <dbReference type="ARBA" id="ARBA00010790"/>
    </source>
</evidence>
<feature type="domain" description="Glucose-methanol-choline oxidoreductase N-terminal" evidence="5">
    <location>
        <begin position="398"/>
        <end position="412"/>
    </location>
</feature>
<reference evidence="6 7" key="1">
    <citation type="submission" date="2024-01" db="EMBL/GenBank/DDBJ databases">
        <title>Draft genome sequence of Gordonia sp. PKS22-38.</title>
        <authorList>
            <person name="Suphannarot A."/>
            <person name="Mingma R."/>
        </authorList>
    </citation>
    <scope>NUCLEOTIDE SEQUENCE [LARGE SCALE GENOMIC DNA]</scope>
    <source>
        <strain evidence="6 7">PKS22-38</strain>
    </source>
</reference>
<keyword evidence="2" id="KW-0285">Flavoprotein</keyword>
<dbReference type="PROSITE" id="PS00624">
    <property type="entry name" value="GMC_OXRED_2"/>
    <property type="match status" value="1"/>
</dbReference>
<dbReference type="InterPro" id="IPR007867">
    <property type="entry name" value="GMC_OxRtase_C"/>
</dbReference>
<evidence type="ECO:0000313" key="7">
    <source>
        <dbReference type="Proteomes" id="UP001335729"/>
    </source>
</evidence>
<name>A0ABU7MWD8_9ACTN</name>
<evidence type="ECO:0000313" key="6">
    <source>
        <dbReference type="EMBL" id="MEE4024648.1"/>
    </source>
</evidence>
<dbReference type="PANTHER" id="PTHR46056">
    <property type="entry name" value="LONG-CHAIN-ALCOHOL OXIDASE"/>
    <property type="match status" value="1"/>
</dbReference>
<keyword evidence="3" id="KW-0274">FAD</keyword>
<dbReference type="Pfam" id="PF00732">
    <property type="entry name" value="GMC_oxred_N"/>
    <property type="match status" value="1"/>
</dbReference>
<accession>A0ABU7MWD8</accession>
<evidence type="ECO:0000256" key="2">
    <source>
        <dbReference type="ARBA" id="ARBA00022630"/>
    </source>
</evidence>
<dbReference type="Proteomes" id="UP001335729">
    <property type="component" value="Unassembled WGS sequence"/>
</dbReference>
<sequence length="656" mass="68566">MTETQFTDVRRATLAALVDTFVADVAHEGDDPHGFFTTTGSSLGAHQAVEQYLTEKLPADQLAGLMELIDTFVLTGLKNQPLHIRETLVGVVSRIAPEAAVGIGAVRQLAINFSYAIADADGHSPLLDGMGVPGVPQIANRRSATLTTRETAADEVIECDAVVVGSGSGGGVAAAELATAGKRVIVLEAGAYHTEADFGLTELVAYQQLCLNGGVFQTADGMVNVVAGGAVGGGSTLNWSNSVPLPDRLRKRWADEFGLTDVATDEFEEHVQAVMTRIKANDKVAFQNGPHTKLSIGAEALGWSYRHANLNVDPELFDPQLAGFSGYGDATGAKQGTMRTFLQDASDAGAQMIVRARARRVLVENGAATGVLVDIVDDGGQVRHSVTVAAPTVVVAAGSMESPALLLRSGIGGPAAGTRLRLHPAGLVSGLYGDEDLAPFTGPAQAGIMNEFGSGTGDVNAFLIEGVQQFPGLYASVTPWTSAAGHKELTARYRSRADWVFIIEDQGTGRISIDDDGRSVATYPFDDESDQRTFHSAAAACVRMHVAAGADTIWVGGQPTAPWRRGDDVEEFITQLDSLPMGPGGLVAFSAHQMGSAALGADPATSVADIHGQVHDARGVWIADASGMPTCSSVNPMVTTMTLARRTAHAILADES</sequence>
<dbReference type="InterPro" id="IPR036188">
    <property type="entry name" value="FAD/NAD-bd_sf"/>
</dbReference>
<dbReference type="PANTHER" id="PTHR46056:SF12">
    <property type="entry name" value="LONG-CHAIN-ALCOHOL OXIDASE"/>
    <property type="match status" value="1"/>
</dbReference>
<protein>
    <submittedName>
        <fullName evidence="6">GMC family oxidoreductase N-terminal domain-containing protein</fullName>
    </submittedName>
</protein>
<dbReference type="SUPFAM" id="SSF51905">
    <property type="entry name" value="FAD/NAD(P)-binding domain"/>
    <property type="match status" value="1"/>
</dbReference>
<dbReference type="EMBL" id="JAZDUE010000013">
    <property type="protein sequence ID" value="MEE4024648.1"/>
    <property type="molecule type" value="Genomic_DNA"/>
</dbReference>
<organism evidence="6 7">
    <name type="scientific">Gordonia prachuapensis</name>
    <dbReference type="NCBI Taxonomy" id="3115651"/>
    <lineage>
        <taxon>Bacteria</taxon>
        <taxon>Bacillati</taxon>
        <taxon>Actinomycetota</taxon>
        <taxon>Actinomycetes</taxon>
        <taxon>Mycobacteriales</taxon>
        <taxon>Gordoniaceae</taxon>
        <taxon>Gordonia</taxon>
    </lineage>
</organism>
<comment type="caution">
    <text evidence="6">The sequence shown here is derived from an EMBL/GenBank/DDBJ whole genome shotgun (WGS) entry which is preliminary data.</text>
</comment>
<keyword evidence="7" id="KW-1185">Reference proteome</keyword>
<evidence type="ECO:0000259" key="5">
    <source>
        <dbReference type="PROSITE" id="PS00624"/>
    </source>
</evidence>
<proteinExistence type="inferred from homology"/>
<evidence type="ECO:0000256" key="4">
    <source>
        <dbReference type="ARBA" id="ARBA00023002"/>
    </source>
</evidence>
<evidence type="ECO:0000256" key="3">
    <source>
        <dbReference type="ARBA" id="ARBA00022827"/>
    </source>
</evidence>
<dbReference type="InterPro" id="IPR000172">
    <property type="entry name" value="GMC_OxRdtase_N"/>
</dbReference>
<dbReference type="Pfam" id="PF05199">
    <property type="entry name" value="GMC_oxred_C"/>
    <property type="match status" value="1"/>
</dbReference>
<gene>
    <name evidence="6" type="ORF">V1Y59_16295</name>
</gene>
<dbReference type="RefSeq" id="WP_330506000.1">
    <property type="nucleotide sequence ID" value="NZ_JAZDUE010000013.1"/>
</dbReference>
<keyword evidence="4" id="KW-0560">Oxidoreductase</keyword>
<dbReference type="Gene3D" id="3.50.50.60">
    <property type="entry name" value="FAD/NAD(P)-binding domain"/>
    <property type="match status" value="2"/>
</dbReference>
<comment type="similarity">
    <text evidence="1">Belongs to the GMC oxidoreductase family.</text>
</comment>